<dbReference type="Proteomes" id="UP001152484">
    <property type="component" value="Unassembled WGS sequence"/>
</dbReference>
<sequence length="151" mass="16193">MERGMQSSAIGDGALDLFGKGSVLHGDGRQDAEAAEQTLAQTTRQGGIHGNTEYGVDGHSSGAVLLDRWNLASEGTSDLGCAHRAIASLHTCEMTQLTGIKSIRRWKLQAGIHLSLAFLLKAKKNLFNCFDKSVRISEIKSGLQLCLISII</sequence>
<proteinExistence type="predicted"/>
<organism evidence="1 2">
    <name type="scientific">Cuscuta europaea</name>
    <name type="common">European dodder</name>
    <dbReference type="NCBI Taxonomy" id="41803"/>
    <lineage>
        <taxon>Eukaryota</taxon>
        <taxon>Viridiplantae</taxon>
        <taxon>Streptophyta</taxon>
        <taxon>Embryophyta</taxon>
        <taxon>Tracheophyta</taxon>
        <taxon>Spermatophyta</taxon>
        <taxon>Magnoliopsida</taxon>
        <taxon>eudicotyledons</taxon>
        <taxon>Gunneridae</taxon>
        <taxon>Pentapetalae</taxon>
        <taxon>asterids</taxon>
        <taxon>lamiids</taxon>
        <taxon>Solanales</taxon>
        <taxon>Convolvulaceae</taxon>
        <taxon>Cuscuteae</taxon>
        <taxon>Cuscuta</taxon>
        <taxon>Cuscuta subgen. Cuscuta</taxon>
    </lineage>
</organism>
<keyword evidence="2" id="KW-1185">Reference proteome</keyword>
<reference evidence="1" key="1">
    <citation type="submission" date="2022-07" db="EMBL/GenBank/DDBJ databases">
        <authorList>
            <person name="Macas J."/>
            <person name="Novak P."/>
            <person name="Neumann P."/>
        </authorList>
    </citation>
    <scope>NUCLEOTIDE SEQUENCE</scope>
</reference>
<dbReference type="AlphaFoldDB" id="A0A9P0YV79"/>
<protein>
    <submittedName>
        <fullName evidence="1">Uncharacterized protein</fullName>
    </submittedName>
</protein>
<evidence type="ECO:0000313" key="2">
    <source>
        <dbReference type="Proteomes" id="UP001152484"/>
    </source>
</evidence>
<name>A0A9P0YV79_CUSEU</name>
<accession>A0A9P0YV79</accession>
<comment type="caution">
    <text evidence="1">The sequence shown here is derived from an EMBL/GenBank/DDBJ whole genome shotgun (WGS) entry which is preliminary data.</text>
</comment>
<dbReference type="EMBL" id="CAMAPE010000010">
    <property type="protein sequence ID" value="CAH9076541.1"/>
    <property type="molecule type" value="Genomic_DNA"/>
</dbReference>
<gene>
    <name evidence="1" type="ORF">CEURO_LOCUS5874</name>
</gene>
<evidence type="ECO:0000313" key="1">
    <source>
        <dbReference type="EMBL" id="CAH9076541.1"/>
    </source>
</evidence>